<dbReference type="GO" id="GO:0097367">
    <property type="term" value="F:carbohydrate derivative binding"/>
    <property type="evidence" value="ECO:0007669"/>
    <property type="project" value="InterPro"/>
</dbReference>
<dbReference type="InterPro" id="IPR046348">
    <property type="entry name" value="SIS_dom_sf"/>
</dbReference>
<evidence type="ECO:0000256" key="1">
    <source>
        <dbReference type="ARBA" id="ARBA00009235"/>
    </source>
</evidence>
<keyword evidence="4" id="KW-1185">Reference proteome</keyword>
<evidence type="ECO:0000313" key="3">
    <source>
        <dbReference type="EMBL" id="KAI5072919.1"/>
    </source>
</evidence>
<dbReference type="GO" id="GO:0016853">
    <property type="term" value="F:isomerase activity"/>
    <property type="evidence" value="ECO:0007669"/>
    <property type="project" value="InterPro"/>
</dbReference>
<dbReference type="GO" id="GO:1901135">
    <property type="term" value="P:carbohydrate derivative metabolic process"/>
    <property type="evidence" value="ECO:0007669"/>
    <property type="project" value="InterPro"/>
</dbReference>
<sequence length="195" mass="20435">ALKRMEEGAMVGRILAELDGVLQQSGAAASALVQELANAASRGAQVMVYGVGREGLMMKALAMRLFHLGLRVSCVFDMTTPPISSHDLLLLSAGPGTFSSVEALASIARSCSARILLLTAHPSGPASFLADVVAHVPAQTMASDTASSPLSSSLLPMGSLYEGALFILFEMVILKLRDTLGVAPQDMRGRHTNLE</sequence>
<feature type="non-terminal residue" evidence="3">
    <location>
        <position position="1"/>
    </location>
</feature>
<dbReference type="AlphaFoldDB" id="A0A9D4URS9"/>
<protein>
    <recommendedName>
        <fullName evidence="2">SIS domain-containing protein</fullName>
    </recommendedName>
</protein>
<comment type="caution">
    <text evidence="3">The sequence shown here is derived from an EMBL/GenBank/DDBJ whole genome shotgun (WGS) entry which is preliminary data.</text>
</comment>
<dbReference type="Proteomes" id="UP000886520">
    <property type="component" value="Chromosome 12"/>
</dbReference>
<proteinExistence type="inferred from homology"/>
<dbReference type="OrthoDB" id="1915377at2759"/>
<dbReference type="PROSITE" id="PS51464">
    <property type="entry name" value="SIS"/>
    <property type="match status" value="1"/>
</dbReference>
<dbReference type="SUPFAM" id="SSF53697">
    <property type="entry name" value="SIS domain"/>
    <property type="match status" value="1"/>
</dbReference>
<comment type="similarity">
    <text evidence="1">Belongs to the SIS family. PHI subfamily.</text>
</comment>
<feature type="domain" description="SIS" evidence="2">
    <location>
        <begin position="32"/>
        <end position="182"/>
    </location>
</feature>
<accession>A0A9D4URS9</accession>
<dbReference type="InterPro" id="IPR001347">
    <property type="entry name" value="SIS_dom"/>
</dbReference>
<name>A0A9D4URS9_ADICA</name>
<reference evidence="3" key="1">
    <citation type="submission" date="2021-01" db="EMBL/GenBank/DDBJ databases">
        <title>Adiantum capillus-veneris genome.</title>
        <authorList>
            <person name="Fang Y."/>
            <person name="Liao Q."/>
        </authorList>
    </citation>
    <scope>NUCLEOTIDE SEQUENCE</scope>
    <source>
        <strain evidence="3">H3</strain>
        <tissue evidence="3">Leaf</tissue>
    </source>
</reference>
<dbReference type="Gene3D" id="3.40.50.10490">
    <property type="entry name" value="Glucose-6-phosphate isomerase like protein, domain 1"/>
    <property type="match status" value="1"/>
</dbReference>
<dbReference type="EMBL" id="JABFUD020000012">
    <property type="protein sequence ID" value="KAI5072919.1"/>
    <property type="molecule type" value="Genomic_DNA"/>
</dbReference>
<dbReference type="PANTHER" id="PTHR43443">
    <property type="entry name" value="3-HEXULOSE-6-PHOSPHATE ISOMERASE"/>
    <property type="match status" value="1"/>
</dbReference>
<evidence type="ECO:0000313" key="4">
    <source>
        <dbReference type="Proteomes" id="UP000886520"/>
    </source>
</evidence>
<dbReference type="PANTHER" id="PTHR43443:SF1">
    <property type="entry name" value="3-HEXULOSE-6-PHOSPHATE ISOMERASE"/>
    <property type="match status" value="1"/>
</dbReference>
<dbReference type="InterPro" id="IPR017552">
    <property type="entry name" value="PHI/rmpB"/>
</dbReference>
<evidence type="ECO:0000259" key="2">
    <source>
        <dbReference type="PROSITE" id="PS51464"/>
    </source>
</evidence>
<organism evidence="3 4">
    <name type="scientific">Adiantum capillus-veneris</name>
    <name type="common">Maidenhair fern</name>
    <dbReference type="NCBI Taxonomy" id="13818"/>
    <lineage>
        <taxon>Eukaryota</taxon>
        <taxon>Viridiplantae</taxon>
        <taxon>Streptophyta</taxon>
        <taxon>Embryophyta</taxon>
        <taxon>Tracheophyta</taxon>
        <taxon>Polypodiopsida</taxon>
        <taxon>Polypodiidae</taxon>
        <taxon>Polypodiales</taxon>
        <taxon>Pteridineae</taxon>
        <taxon>Pteridaceae</taxon>
        <taxon>Vittarioideae</taxon>
        <taxon>Adiantum</taxon>
    </lineage>
</organism>
<gene>
    <name evidence="3" type="ORF">GOP47_0013025</name>
</gene>